<reference evidence="8" key="1">
    <citation type="journal article" date="2019" name="Int. J. Syst. Evol. Microbiol.">
        <title>The Global Catalogue of Microorganisms (GCM) 10K type strain sequencing project: providing services to taxonomists for standard genome sequencing and annotation.</title>
        <authorList>
            <consortium name="The Broad Institute Genomics Platform"/>
            <consortium name="The Broad Institute Genome Sequencing Center for Infectious Disease"/>
            <person name="Wu L."/>
            <person name="Ma J."/>
        </authorList>
    </citation>
    <scope>NUCLEOTIDE SEQUENCE [LARGE SCALE GENOMIC DNA]</scope>
    <source>
        <strain evidence="8">JCM 17551</strain>
    </source>
</reference>
<gene>
    <name evidence="7" type="primary">ruvX</name>
    <name evidence="7" type="ORF">GCM10022277_23940</name>
</gene>
<dbReference type="SMART" id="SM00732">
    <property type="entry name" value="YqgFc"/>
    <property type="match status" value="1"/>
</dbReference>
<dbReference type="PANTHER" id="PTHR33317">
    <property type="entry name" value="POLYNUCLEOTIDYL TRANSFERASE, RIBONUCLEASE H-LIKE SUPERFAMILY PROTEIN"/>
    <property type="match status" value="1"/>
</dbReference>
<dbReference type="InterPro" id="IPR012337">
    <property type="entry name" value="RNaseH-like_sf"/>
</dbReference>
<dbReference type="NCBIfam" id="TIGR00250">
    <property type="entry name" value="RNAse_H_YqgF"/>
    <property type="match status" value="1"/>
</dbReference>
<protein>
    <recommendedName>
        <fullName evidence="5">Putative pre-16S rRNA nuclease</fullName>
        <ecNumber evidence="5">3.1.-.-</ecNumber>
    </recommendedName>
</protein>
<evidence type="ECO:0000256" key="1">
    <source>
        <dbReference type="ARBA" id="ARBA00022490"/>
    </source>
</evidence>
<organism evidence="7 8">
    <name type="scientific">Litoribacillus peritrichatus</name>
    <dbReference type="NCBI Taxonomy" id="718191"/>
    <lineage>
        <taxon>Bacteria</taxon>
        <taxon>Pseudomonadati</taxon>
        <taxon>Pseudomonadota</taxon>
        <taxon>Gammaproteobacteria</taxon>
        <taxon>Oceanospirillales</taxon>
        <taxon>Oceanospirillaceae</taxon>
        <taxon>Litoribacillus</taxon>
    </lineage>
</organism>
<keyword evidence="1 5" id="KW-0963">Cytoplasm</keyword>
<evidence type="ECO:0000256" key="5">
    <source>
        <dbReference type="HAMAP-Rule" id="MF_00651"/>
    </source>
</evidence>
<dbReference type="InterPro" id="IPR006641">
    <property type="entry name" value="YqgF/RNaseH-like_dom"/>
</dbReference>
<proteinExistence type="inferred from homology"/>
<name>A0ABP7MNI7_9GAMM</name>
<dbReference type="EC" id="3.1.-.-" evidence="5"/>
<comment type="similarity">
    <text evidence="5">Belongs to the YqgF HJR family.</text>
</comment>
<keyword evidence="4 5" id="KW-0378">Hydrolase</keyword>
<evidence type="ECO:0000256" key="3">
    <source>
        <dbReference type="ARBA" id="ARBA00022722"/>
    </source>
</evidence>
<keyword evidence="2 5" id="KW-0690">Ribosome biogenesis</keyword>
<accession>A0ABP7MNI7</accession>
<evidence type="ECO:0000313" key="7">
    <source>
        <dbReference type="EMBL" id="GAA3926970.1"/>
    </source>
</evidence>
<comment type="function">
    <text evidence="5">Could be a nuclease involved in processing of the 5'-end of pre-16S rRNA.</text>
</comment>
<comment type="subcellular location">
    <subcellularLocation>
        <location evidence="5">Cytoplasm</location>
    </subcellularLocation>
</comment>
<dbReference type="InterPro" id="IPR005227">
    <property type="entry name" value="YqgF"/>
</dbReference>
<dbReference type="InterPro" id="IPR037027">
    <property type="entry name" value="YqgF/RNaseH-like_dom_sf"/>
</dbReference>
<dbReference type="Pfam" id="PF03652">
    <property type="entry name" value="RuvX"/>
    <property type="match status" value="1"/>
</dbReference>
<dbReference type="SUPFAM" id="SSF53098">
    <property type="entry name" value="Ribonuclease H-like"/>
    <property type="match status" value="1"/>
</dbReference>
<keyword evidence="3 5" id="KW-0540">Nuclease</keyword>
<dbReference type="HAMAP" id="MF_00651">
    <property type="entry name" value="Nuclease_YqgF"/>
    <property type="match status" value="1"/>
</dbReference>
<dbReference type="PANTHER" id="PTHR33317:SF4">
    <property type="entry name" value="POLYNUCLEOTIDYL TRANSFERASE, RIBONUCLEASE H-LIKE SUPERFAMILY PROTEIN"/>
    <property type="match status" value="1"/>
</dbReference>
<evidence type="ECO:0000256" key="2">
    <source>
        <dbReference type="ARBA" id="ARBA00022517"/>
    </source>
</evidence>
<dbReference type="RefSeq" id="WP_344798768.1">
    <property type="nucleotide sequence ID" value="NZ_BAABBN010000007.1"/>
</dbReference>
<dbReference type="Gene3D" id="3.30.420.140">
    <property type="entry name" value="YqgF/RNase H-like domain"/>
    <property type="match status" value="1"/>
</dbReference>
<keyword evidence="8" id="KW-1185">Reference proteome</keyword>
<dbReference type="Proteomes" id="UP001501565">
    <property type="component" value="Unassembled WGS sequence"/>
</dbReference>
<feature type="domain" description="YqgF/RNase H-like" evidence="6">
    <location>
        <begin position="5"/>
        <end position="105"/>
    </location>
</feature>
<sequence length="143" mass="16212">MSNIKQALSFDYGIKRIGVAIGQTITGTASELAPLKAKDGIPNWQDIEKLIKEWQPDVLLIGLPLNMDGTESEMSKRARKFANRLHGRFGKPFEMVDERLTSEEVKYELRDRGVHDFGAHSVDGMVAKILFEDWCDQQSHHQS</sequence>
<evidence type="ECO:0000313" key="8">
    <source>
        <dbReference type="Proteomes" id="UP001501565"/>
    </source>
</evidence>
<evidence type="ECO:0000256" key="4">
    <source>
        <dbReference type="ARBA" id="ARBA00022801"/>
    </source>
</evidence>
<dbReference type="CDD" id="cd16964">
    <property type="entry name" value="YqgF"/>
    <property type="match status" value="1"/>
</dbReference>
<comment type="caution">
    <text evidence="7">The sequence shown here is derived from an EMBL/GenBank/DDBJ whole genome shotgun (WGS) entry which is preliminary data.</text>
</comment>
<evidence type="ECO:0000259" key="6">
    <source>
        <dbReference type="SMART" id="SM00732"/>
    </source>
</evidence>
<dbReference type="EMBL" id="BAABBN010000007">
    <property type="protein sequence ID" value="GAA3926970.1"/>
    <property type="molecule type" value="Genomic_DNA"/>
</dbReference>